<evidence type="ECO:0000256" key="17">
    <source>
        <dbReference type="ARBA" id="ARBA00073438"/>
    </source>
</evidence>
<evidence type="ECO:0000259" key="20">
    <source>
        <dbReference type="Pfam" id="PF00755"/>
    </source>
</evidence>
<evidence type="ECO:0000256" key="10">
    <source>
        <dbReference type="ARBA" id="ARBA00023128"/>
    </source>
</evidence>
<evidence type="ECO:0000256" key="1">
    <source>
        <dbReference type="ARBA" id="ARBA00004275"/>
    </source>
</evidence>
<evidence type="ECO:0000256" key="13">
    <source>
        <dbReference type="ARBA" id="ARBA00023315"/>
    </source>
</evidence>
<feature type="region of interest" description="Disordered" evidence="19">
    <location>
        <begin position="44"/>
        <end position="64"/>
    </location>
</feature>
<dbReference type="InterPro" id="IPR023213">
    <property type="entry name" value="CAT-like_dom_sf"/>
</dbReference>
<keyword evidence="9" id="KW-0443">Lipid metabolism</keyword>
<keyword evidence="8" id="KW-0809">Transit peptide</keyword>
<reference evidence="22" key="1">
    <citation type="journal article" date="2011" name="Proc. Natl. Acad. Sci. U.S.A.">
        <title>Obligate biotrophy features unraveled by the genomic analysis of rust fungi.</title>
        <authorList>
            <person name="Duplessis S."/>
            <person name="Cuomo C.A."/>
            <person name="Lin Y.-C."/>
            <person name="Aerts A."/>
            <person name="Tisserant E."/>
            <person name="Veneault-Fourrey C."/>
            <person name="Joly D.L."/>
            <person name="Hacquard S."/>
            <person name="Amselem J."/>
            <person name="Cantarel B.L."/>
            <person name="Chiu R."/>
            <person name="Coutinho P.M."/>
            <person name="Feau N."/>
            <person name="Field M."/>
            <person name="Frey P."/>
            <person name="Gelhaye E."/>
            <person name="Goldberg J."/>
            <person name="Grabherr M.G."/>
            <person name="Kodira C.D."/>
            <person name="Kohler A."/>
            <person name="Kuees U."/>
            <person name="Lindquist E.A."/>
            <person name="Lucas S.M."/>
            <person name="Mago R."/>
            <person name="Mauceli E."/>
            <person name="Morin E."/>
            <person name="Murat C."/>
            <person name="Pangilinan J.L."/>
            <person name="Park R."/>
            <person name="Pearson M."/>
            <person name="Quesneville H."/>
            <person name="Rouhier N."/>
            <person name="Sakthikumar S."/>
            <person name="Salamov A.A."/>
            <person name="Schmutz J."/>
            <person name="Selles B."/>
            <person name="Shapiro H."/>
            <person name="Tanguay P."/>
            <person name="Tuskan G.A."/>
            <person name="Henrissat B."/>
            <person name="Van de Peer Y."/>
            <person name="Rouze P."/>
            <person name="Ellis J.G."/>
            <person name="Dodds P.N."/>
            <person name="Schein J.E."/>
            <person name="Zhong S."/>
            <person name="Hamelin R.C."/>
            <person name="Grigoriev I.V."/>
            <person name="Szabo L.J."/>
            <person name="Martin F."/>
        </authorList>
    </citation>
    <scope>NUCLEOTIDE SEQUENCE [LARGE SCALE GENOMIC DNA]</scope>
    <source>
        <strain evidence="22">98AG31 / pathotype 3-4-7</strain>
    </source>
</reference>
<keyword evidence="10" id="KW-0496">Mitochondrion</keyword>
<evidence type="ECO:0000256" key="3">
    <source>
        <dbReference type="ARBA" id="ARBA00005232"/>
    </source>
</evidence>
<keyword evidence="11" id="KW-0472">Membrane</keyword>
<keyword evidence="5" id="KW-0808">Transferase</keyword>
<comment type="function">
    <text evidence="15">Carnitine acetylase is specific for short chain fatty acids. Carnitine acetylase seems to affect the flux through the pyruvate dehydrogenase complex. It may be involved as well in the transport of acetyl-CoA into mitochondria.</text>
</comment>
<dbReference type="InParanoid" id="F4RG67"/>
<gene>
    <name evidence="21" type="ORF">MELLADRAFT_42869</name>
</gene>
<dbReference type="InterPro" id="IPR039551">
    <property type="entry name" value="Cho/carn_acyl_trans"/>
</dbReference>
<evidence type="ECO:0000313" key="21">
    <source>
        <dbReference type="EMBL" id="EGG08598.1"/>
    </source>
</evidence>
<dbReference type="AlphaFoldDB" id="F4RG67"/>
<evidence type="ECO:0000256" key="6">
    <source>
        <dbReference type="ARBA" id="ARBA00022792"/>
    </source>
</evidence>
<dbReference type="STRING" id="747676.F4RG67"/>
<evidence type="ECO:0000256" key="2">
    <source>
        <dbReference type="ARBA" id="ARBA00004443"/>
    </source>
</evidence>
<dbReference type="SUPFAM" id="SSF52777">
    <property type="entry name" value="CoA-dependent acyltransferases"/>
    <property type="match status" value="2"/>
</dbReference>
<dbReference type="GO" id="GO:0005743">
    <property type="term" value="C:mitochondrial inner membrane"/>
    <property type="evidence" value="ECO:0007669"/>
    <property type="project" value="UniProtKB-SubCell"/>
</dbReference>
<evidence type="ECO:0000256" key="8">
    <source>
        <dbReference type="ARBA" id="ARBA00022946"/>
    </source>
</evidence>
<evidence type="ECO:0000256" key="15">
    <source>
        <dbReference type="ARBA" id="ARBA00053195"/>
    </source>
</evidence>
<feature type="compositionally biased region" description="Polar residues" evidence="19">
    <location>
        <begin position="1"/>
        <end position="20"/>
    </location>
</feature>
<name>F4RG67_MELLP</name>
<comment type="subcellular location">
    <subcellularLocation>
        <location evidence="2">Mitochondrion inner membrane</location>
        <topology evidence="2">Peripheral membrane protein</topology>
        <orientation evidence="2">Matrix side</orientation>
    </subcellularLocation>
    <subcellularLocation>
        <location evidence="1">Peroxisome</location>
    </subcellularLocation>
</comment>
<keyword evidence="6" id="KW-0999">Mitochondrion inner membrane</keyword>
<dbReference type="Gene3D" id="3.30.559.10">
    <property type="entry name" value="Chloramphenicol acetyltransferase-like domain"/>
    <property type="match status" value="1"/>
</dbReference>
<evidence type="ECO:0000256" key="12">
    <source>
        <dbReference type="ARBA" id="ARBA00023140"/>
    </source>
</evidence>
<dbReference type="GO" id="GO:0006631">
    <property type="term" value="P:fatty acid metabolic process"/>
    <property type="evidence" value="ECO:0007669"/>
    <property type="project" value="UniProtKB-KW"/>
</dbReference>
<evidence type="ECO:0000256" key="4">
    <source>
        <dbReference type="ARBA" id="ARBA00022448"/>
    </source>
</evidence>
<dbReference type="PANTHER" id="PTHR22589:SF103">
    <property type="entry name" value="CARNITINE O-ACETYL-TRANSFERASE, ISOFORM A-RELATED"/>
    <property type="match status" value="1"/>
</dbReference>
<evidence type="ECO:0000256" key="5">
    <source>
        <dbReference type="ARBA" id="ARBA00022679"/>
    </source>
</evidence>
<proteinExistence type="inferred from homology"/>
<protein>
    <recommendedName>
        <fullName evidence="17">Carnitine O-acetyltransferase, mitochondrial</fullName>
        <ecNumber evidence="16">2.3.1.7</ecNumber>
    </recommendedName>
</protein>
<dbReference type="FunFam" id="3.30.559.70:FF:000007">
    <property type="entry name" value="Carnitine O-acetyltransferase, mitochondrial"/>
    <property type="match status" value="1"/>
</dbReference>
<evidence type="ECO:0000256" key="9">
    <source>
        <dbReference type="ARBA" id="ARBA00023098"/>
    </source>
</evidence>
<dbReference type="PROSITE" id="PS00439">
    <property type="entry name" value="ACYLTRANSF_C_1"/>
    <property type="match status" value="1"/>
</dbReference>
<evidence type="ECO:0000256" key="16">
    <source>
        <dbReference type="ARBA" id="ARBA00066910"/>
    </source>
</evidence>
<dbReference type="GO" id="GO:0004092">
    <property type="term" value="F:carnitine O-acetyltransferase activity"/>
    <property type="evidence" value="ECO:0007669"/>
    <property type="project" value="UniProtKB-EC"/>
</dbReference>
<dbReference type="Pfam" id="PF00755">
    <property type="entry name" value="Carn_acyltransf"/>
    <property type="match status" value="1"/>
</dbReference>
<sequence length="615" mass="69331">MSNSSQPKTKITFESQSTLPSLPVPDLQSTAAKYFHSILPIVSSQSPDSQTASDSNPTPQYKQTKSALKEFLSSPLVNELQSRLVARSKDPSLQSWLIDWWNDLAYMAYRDPLIPFSSYYIAHLSTPQSKSQDGPTRASNLIRAMLFFRDLILTEQLPPEKTRNGPLCMNSYKWLFNTVRYPNKPSDTAKQFDPYQNQHIAVIRKGRFYEFDLVKPDGQWLSAKEIEAQLRKVIQSAGDQETPDPIGALTSDHRDTWTDTRSELIQSPQNIKSLERIESAIVCVALDDTSPITRDELGWNLWSGDGKNRFFDKQQLIVCENGQSGFNAEHSCMDGTPVATMNDWILSRLENKSIDLGSSSDSNLPTPKPITFEISTRTKENISKAIENHQKLMSAQTLDVLQYVGFGKQTIKKYFKASPDAIAQLTLQLGHYKLFGSVPVTYESAQTRKFKMGRTEVIRACSIEALEWCKAMVNLDVDQETKIQKFREAEKSHVRYANWASNGEGVDRHLLGLRLLLKPGEKMPKLFEDETYKKSTTWIFSTSTLPSEYFNGLGYGPVVSEGYGIAYAVNDQSMRFTITTTTGNGKRLKESLQEAAEDIKALLMNSNPIVESSKL</sequence>
<dbReference type="EC" id="2.3.1.7" evidence="16"/>
<comment type="catalytic activity">
    <reaction evidence="14">
        <text>(R)-carnitine + acetyl-CoA = O-acetyl-(R)-carnitine + CoA</text>
        <dbReference type="Rhea" id="RHEA:21136"/>
        <dbReference type="ChEBI" id="CHEBI:16347"/>
        <dbReference type="ChEBI" id="CHEBI:57287"/>
        <dbReference type="ChEBI" id="CHEBI:57288"/>
        <dbReference type="ChEBI" id="CHEBI:57589"/>
        <dbReference type="EC" id="2.3.1.7"/>
    </reaction>
</comment>
<feature type="region of interest" description="Disordered" evidence="19">
    <location>
        <begin position="1"/>
        <end position="24"/>
    </location>
</feature>
<dbReference type="eggNOG" id="KOG3717">
    <property type="taxonomic scope" value="Eukaryota"/>
</dbReference>
<dbReference type="VEuPathDB" id="FungiDB:MELLADRAFT_42869"/>
<comment type="similarity">
    <text evidence="3">Belongs to the carnitine/choline acetyltransferase family.</text>
</comment>
<feature type="active site" description="Proton acceptor" evidence="18">
    <location>
        <position position="330"/>
    </location>
</feature>
<accession>F4RG67</accession>
<dbReference type="InterPro" id="IPR000542">
    <property type="entry name" value="Carn_acyl_trans"/>
</dbReference>
<dbReference type="EMBL" id="GL883100">
    <property type="protein sequence ID" value="EGG08598.1"/>
    <property type="molecule type" value="Genomic_DNA"/>
</dbReference>
<organism evidence="22">
    <name type="scientific">Melampsora larici-populina (strain 98AG31 / pathotype 3-4-7)</name>
    <name type="common">Poplar leaf rust fungus</name>
    <dbReference type="NCBI Taxonomy" id="747676"/>
    <lineage>
        <taxon>Eukaryota</taxon>
        <taxon>Fungi</taxon>
        <taxon>Dikarya</taxon>
        <taxon>Basidiomycota</taxon>
        <taxon>Pucciniomycotina</taxon>
        <taxon>Pucciniomycetes</taxon>
        <taxon>Pucciniales</taxon>
        <taxon>Melampsoraceae</taxon>
        <taxon>Melampsora</taxon>
    </lineage>
</organism>
<keyword evidence="13" id="KW-0012">Acyltransferase</keyword>
<keyword evidence="7" id="KW-0276">Fatty acid metabolism</keyword>
<keyword evidence="22" id="KW-1185">Reference proteome</keyword>
<evidence type="ECO:0000256" key="18">
    <source>
        <dbReference type="PIRSR" id="PIRSR600542-1"/>
    </source>
</evidence>
<dbReference type="RefSeq" id="XP_007408184.1">
    <property type="nucleotide sequence ID" value="XM_007408122.1"/>
</dbReference>
<dbReference type="OrthoDB" id="240216at2759"/>
<evidence type="ECO:0000256" key="11">
    <source>
        <dbReference type="ARBA" id="ARBA00023136"/>
    </source>
</evidence>
<evidence type="ECO:0000256" key="14">
    <source>
        <dbReference type="ARBA" id="ARBA00052702"/>
    </source>
</evidence>
<evidence type="ECO:0000256" key="19">
    <source>
        <dbReference type="SAM" id="MobiDB-lite"/>
    </source>
</evidence>
<dbReference type="Gene3D" id="3.30.559.70">
    <property type="entry name" value="Choline/Carnitine o-acyltransferase, domain 2"/>
    <property type="match status" value="1"/>
</dbReference>
<evidence type="ECO:0000256" key="7">
    <source>
        <dbReference type="ARBA" id="ARBA00022832"/>
    </source>
</evidence>
<feature type="domain" description="Choline/carnitine acyltransferase" evidence="20">
    <location>
        <begin position="22"/>
        <end position="594"/>
    </location>
</feature>
<dbReference type="GeneID" id="18928076"/>
<evidence type="ECO:0000313" key="22">
    <source>
        <dbReference type="Proteomes" id="UP000001072"/>
    </source>
</evidence>
<dbReference type="Proteomes" id="UP000001072">
    <property type="component" value="Unassembled WGS sequence"/>
</dbReference>
<dbReference type="KEGG" id="mlr:MELLADRAFT_42869"/>
<keyword evidence="12" id="KW-0576">Peroxisome</keyword>
<dbReference type="GO" id="GO:0009437">
    <property type="term" value="P:carnitine metabolic process"/>
    <property type="evidence" value="ECO:0007669"/>
    <property type="project" value="TreeGrafter"/>
</dbReference>
<dbReference type="GO" id="GO:0005777">
    <property type="term" value="C:peroxisome"/>
    <property type="evidence" value="ECO:0007669"/>
    <property type="project" value="UniProtKB-SubCell"/>
</dbReference>
<dbReference type="PANTHER" id="PTHR22589">
    <property type="entry name" value="CARNITINE O-ACYLTRANSFERASE"/>
    <property type="match status" value="1"/>
</dbReference>
<dbReference type="HOGENOM" id="CLU_013513_5_1_1"/>
<keyword evidence="4" id="KW-0813">Transport</keyword>
<dbReference type="InterPro" id="IPR042231">
    <property type="entry name" value="Cho/carn_acyl_trans_2"/>
</dbReference>